<accession>A0A4C1VXM1</accession>
<evidence type="ECO:0000313" key="1">
    <source>
        <dbReference type="EMBL" id="GBP44016.1"/>
    </source>
</evidence>
<protein>
    <submittedName>
        <fullName evidence="1">Uncharacterized protein</fullName>
    </submittedName>
</protein>
<proteinExistence type="predicted"/>
<evidence type="ECO:0000313" key="2">
    <source>
        <dbReference type="Proteomes" id="UP000299102"/>
    </source>
</evidence>
<comment type="caution">
    <text evidence="1">The sequence shown here is derived from an EMBL/GenBank/DDBJ whole genome shotgun (WGS) entry which is preliminary data.</text>
</comment>
<reference evidence="1 2" key="1">
    <citation type="journal article" date="2019" name="Commun. Biol.">
        <title>The bagworm genome reveals a unique fibroin gene that provides high tensile strength.</title>
        <authorList>
            <person name="Kono N."/>
            <person name="Nakamura H."/>
            <person name="Ohtoshi R."/>
            <person name="Tomita M."/>
            <person name="Numata K."/>
            <person name="Arakawa K."/>
        </authorList>
    </citation>
    <scope>NUCLEOTIDE SEQUENCE [LARGE SCALE GENOMIC DNA]</scope>
</reference>
<dbReference type="Proteomes" id="UP000299102">
    <property type="component" value="Unassembled WGS sequence"/>
</dbReference>
<dbReference type="AlphaFoldDB" id="A0A4C1VXM1"/>
<gene>
    <name evidence="1" type="ORF">EVAR_27185_1</name>
</gene>
<name>A0A4C1VXM1_EUMVA</name>
<dbReference type="EMBL" id="BGZK01000445">
    <property type="protein sequence ID" value="GBP44016.1"/>
    <property type="molecule type" value="Genomic_DNA"/>
</dbReference>
<sequence length="78" mass="8652">MLNQTASADMVGTPTEHAAARYLCFSYYKVIGFLPIPVLELQPFIIHEGIFELTTASYCQARGQLSNDITRGWVLKSG</sequence>
<organism evidence="1 2">
    <name type="scientific">Eumeta variegata</name>
    <name type="common">Bagworm moth</name>
    <name type="synonym">Eumeta japonica</name>
    <dbReference type="NCBI Taxonomy" id="151549"/>
    <lineage>
        <taxon>Eukaryota</taxon>
        <taxon>Metazoa</taxon>
        <taxon>Ecdysozoa</taxon>
        <taxon>Arthropoda</taxon>
        <taxon>Hexapoda</taxon>
        <taxon>Insecta</taxon>
        <taxon>Pterygota</taxon>
        <taxon>Neoptera</taxon>
        <taxon>Endopterygota</taxon>
        <taxon>Lepidoptera</taxon>
        <taxon>Glossata</taxon>
        <taxon>Ditrysia</taxon>
        <taxon>Tineoidea</taxon>
        <taxon>Psychidae</taxon>
        <taxon>Oiketicinae</taxon>
        <taxon>Eumeta</taxon>
    </lineage>
</organism>
<keyword evidence="2" id="KW-1185">Reference proteome</keyword>